<accession>W8EXW2</accession>
<reference evidence="2 3" key="1">
    <citation type="submission" date="2014-01" db="EMBL/GenBank/DDBJ databases">
        <title>Complete genome sequence of ionizing-radiation resistance bacterium Hymenobacter swuensis DY53.</title>
        <authorList>
            <person name="Jung J.-H."/>
            <person name="Jeong S.-W."/>
            <person name="Joe M.-H."/>
            <person name="Cho y.-j."/>
            <person name="Kim M.-K."/>
            <person name="Lim S.-Y."/>
        </authorList>
    </citation>
    <scope>NUCLEOTIDE SEQUENCE [LARGE SCALE GENOMIC DNA]</scope>
    <source>
        <strain evidence="2 3">DY53</strain>
    </source>
</reference>
<dbReference type="PATRIC" id="fig|1227739.3.peg.2518"/>
<dbReference type="KEGG" id="hsw:Hsw_2319"/>
<dbReference type="EMBL" id="CP007145">
    <property type="protein sequence ID" value="AHJ97914.1"/>
    <property type="molecule type" value="Genomic_DNA"/>
</dbReference>
<dbReference type="Proteomes" id="UP000019423">
    <property type="component" value="Chromosome"/>
</dbReference>
<dbReference type="STRING" id="1227739.Hsw_2319"/>
<organism evidence="2 3">
    <name type="scientific">Hymenobacter swuensis DY53</name>
    <dbReference type="NCBI Taxonomy" id="1227739"/>
    <lineage>
        <taxon>Bacteria</taxon>
        <taxon>Pseudomonadati</taxon>
        <taxon>Bacteroidota</taxon>
        <taxon>Cytophagia</taxon>
        <taxon>Cytophagales</taxon>
        <taxon>Hymenobacteraceae</taxon>
        <taxon>Hymenobacter</taxon>
    </lineage>
</organism>
<evidence type="ECO:0000256" key="1">
    <source>
        <dbReference type="SAM" id="MobiDB-lite"/>
    </source>
</evidence>
<keyword evidence="3" id="KW-1185">Reference proteome</keyword>
<evidence type="ECO:0000313" key="3">
    <source>
        <dbReference type="Proteomes" id="UP000019423"/>
    </source>
</evidence>
<gene>
    <name evidence="2" type="ORF">Hsw_2319</name>
</gene>
<proteinExistence type="predicted"/>
<feature type="region of interest" description="Disordered" evidence="1">
    <location>
        <begin position="1"/>
        <end position="47"/>
    </location>
</feature>
<evidence type="ECO:0000313" key="2">
    <source>
        <dbReference type="EMBL" id="AHJ97914.1"/>
    </source>
</evidence>
<dbReference type="AlphaFoldDB" id="W8EXW2"/>
<dbReference type="HOGENOM" id="CLU_3169002_0_0_10"/>
<sequence>MREFAKGHKQGHEAGASGIRKRVRQLETGHRKATAGGVRFSAETQLL</sequence>
<feature type="compositionally biased region" description="Basic and acidic residues" evidence="1">
    <location>
        <begin position="1"/>
        <end position="12"/>
    </location>
</feature>
<protein>
    <submittedName>
        <fullName evidence="2">Uncharacterized protein</fullName>
    </submittedName>
</protein>
<name>W8EXW2_9BACT</name>